<dbReference type="OrthoDB" id="10538372at2759"/>
<feature type="region of interest" description="Disordered" evidence="1">
    <location>
        <begin position="79"/>
        <end position="116"/>
    </location>
</feature>
<dbReference type="Proteomes" id="UP000287033">
    <property type="component" value="Unassembled WGS sequence"/>
</dbReference>
<feature type="non-terminal residue" evidence="2">
    <location>
        <position position="1"/>
    </location>
</feature>
<reference evidence="2 3" key="1">
    <citation type="journal article" date="2018" name="Nat. Ecol. Evol.">
        <title>Shark genomes provide insights into elasmobranch evolution and the origin of vertebrates.</title>
        <authorList>
            <person name="Hara Y"/>
            <person name="Yamaguchi K"/>
            <person name="Onimaru K"/>
            <person name="Kadota M"/>
            <person name="Koyanagi M"/>
            <person name="Keeley SD"/>
            <person name="Tatsumi K"/>
            <person name="Tanaka K"/>
            <person name="Motone F"/>
            <person name="Kageyama Y"/>
            <person name="Nozu R"/>
            <person name="Adachi N"/>
            <person name="Nishimura O"/>
            <person name="Nakagawa R"/>
            <person name="Tanegashima C"/>
            <person name="Kiyatake I"/>
            <person name="Matsumoto R"/>
            <person name="Murakumo K"/>
            <person name="Nishida K"/>
            <person name="Terakita A"/>
            <person name="Kuratani S"/>
            <person name="Sato K"/>
            <person name="Hyodo S Kuraku.S."/>
        </authorList>
    </citation>
    <scope>NUCLEOTIDE SEQUENCE [LARGE SCALE GENOMIC DNA]</scope>
</reference>
<name>A0A401TXY0_CHIPU</name>
<comment type="caution">
    <text evidence="2">The sequence shown here is derived from an EMBL/GenBank/DDBJ whole genome shotgun (WGS) entry which is preliminary data.</text>
</comment>
<dbReference type="AlphaFoldDB" id="A0A401TXY0"/>
<feature type="compositionally biased region" description="Polar residues" evidence="1">
    <location>
        <begin position="91"/>
        <end position="103"/>
    </location>
</feature>
<accession>A0A401TXY0</accession>
<dbReference type="EMBL" id="BEZZ01211788">
    <property type="protein sequence ID" value="GCC47495.1"/>
    <property type="molecule type" value="Genomic_DNA"/>
</dbReference>
<feature type="non-terminal residue" evidence="2">
    <location>
        <position position="215"/>
    </location>
</feature>
<gene>
    <name evidence="2" type="ORF">chiPu_0031525</name>
</gene>
<organism evidence="2 3">
    <name type="scientific">Chiloscyllium punctatum</name>
    <name type="common">Brownbanded bambooshark</name>
    <name type="synonym">Hemiscyllium punctatum</name>
    <dbReference type="NCBI Taxonomy" id="137246"/>
    <lineage>
        <taxon>Eukaryota</taxon>
        <taxon>Metazoa</taxon>
        <taxon>Chordata</taxon>
        <taxon>Craniata</taxon>
        <taxon>Vertebrata</taxon>
        <taxon>Chondrichthyes</taxon>
        <taxon>Elasmobranchii</taxon>
        <taxon>Galeomorphii</taxon>
        <taxon>Galeoidea</taxon>
        <taxon>Orectolobiformes</taxon>
        <taxon>Hemiscylliidae</taxon>
        <taxon>Chiloscyllium</taxon>
    </lineage>
</organism>
<evidence type="ECO:0000313" key="3">
    <source>
        <dbReference type="Proteomes" id="UP000287033"/>
    </source>
</evidence>
<evidence type="ECO:0000256" key="1">
    <source>
        <dbReference type="SAM" id="MobiDB-lite"/>
    </source>
</evidence>
<protein>
    <submittedName>
        <fullName evidence="2">Uncharacterized protein</fullName>
    </submittedName>
</protein>
<keyword evidence="3" id="KW-1185">Reference proteome</keyword>
<proteinExistence type="predicted"/>
<evidence type="ECO:0000313" key="2">
    <source>
        <dbReference type="EMBL" id="GCC47495.1"/>
    </source>
</evidence>
<sequence>RNAKVESIATFLDLRKDPNTGANAINVMTRSEADAKKIEAKLEKLPEVSRVMSLDSFVPDDQPAKLKLIAQAAKTLGPALNPDSVDPAPSDQENVESLKSSVDSLRRTAGDSKGPGAVAARRLADALQKLADSNQATRDKAQDVFVAPMKIVFDQLRNTLQAQTVTLQNLPQELVESWKTKDGLMRVEVEPKGDPNDNDNLRRFADAVLAAEPTA</sequence>